<accession>A0A4S8LX71</accession>
<dbReference type="EMBL" id="ML179239">
    <property type="protein sequence ID" value="THU93783.1"/>
    <property type="molecule type" value="Genomic_DNA"/>
</dbReference>
<proteinExistence type="predicted"/>
<sequence length="351" mass="38385">MTTKSLSMSLPPTQAQIIEAGYGIPPLKSPSSPCSPRSPRLRRRPQSILRRPPPLRLSRTLNPFAPRDIILVLSPPPTTTRGSTTGTRSGKVLNSGRKQTAKRSDTPLITSPHVHFPPSAKLTSLILSSSRFPLSGISSASSRYSDEGEGLIIVSPNPPLENSANEKENMNDDVLPVKPTEKGLPPSINPSLSASPSFYRYPNSPYPLSEIEIEIESTHFHCLRLFQSIHVTLANEPARHPVQLDKALKAYPRSPYPTATFDSDHHRLGDSEDDDDMDMDVDADKVPPPRHIPVRANTIAVPATHRGRDRTIKALGSHSDDLLIRTTLVVDSAPKAVYLAILLGFHTSSIL</sequence>
<evidence type="ECO:0000256" key="1">
    <source>
        <dbReference type="SAM" id="MobiDB-lite"/>
    </source>
</evidence>
<evidence type="ECO:0000313" key="2">
    <source>
        <dbReference type="EMBL" id="THU93783.1"/>
    </source>
</evidence>
<feature type="compositionally biased region" description="Low complexity" evidence="1">
    <location>
        <begin position="46"/>
        <end position="60"/>
    </location>
</feature>
<name>A0A4S8LX71_DENBC</name>
<feature type="region of interest" description="Disordered" evidence="1">
    <location>
        <begin position="256"/>
        <end position="277"/>
    </location>
</feature>
<keyword evidence="3" id="KW-1185">Reference proteome</keyword>
<protein>
    <submittedName>
        <fullName evidence="2">Uncharacterized protein</fullName>
    </submittedName>
</protein>
<evidence type="ECO:0000313" key="3">
    <source>
        <dbReference type="Proteomes" id="UP000297245"/>
    </source>
</evidence>
<dbReference type="Proteomes" id="UP000297245">
    <property type="component" value="Unassembled WGS sequence"/>
</dbReference>
<feature type="region of interest" description="Disordered" evidence="1">
    <location>
        <begin position="72"/>
        <end position="113"/>
    </location>
</feature>
<feature type="compositionally biased region" description="Low complexity" evidence="1">
    <location>
        <begin position="25"/>
        <end position="38"/>
    </location>
</feature>
<dbReference type="AlphaFoldDB" id="A0A4S8LX71"/>
<feature type="region of interest" description="Disordered" evidence="1">
    <location>
        <begin position="23"/>
        <end position="60"/>
    </location>
</feature>
<feature type="compositionally biased region" description="Low complexity" evidence="1">
    <location>
        <begin position="79"/>
        <end position="90"/>
    </location>
</feature>
<gene>
    <name evidence="2" type="ORF">K435DRAFT_861163</name>
</gene>
<reference evidence="2 3" key="1">
    <citation type="journal article" date="2019" name="Nat. Ecol. Evol.">
        <title>Megaphylogeny resolves global patterns of mushroom evolution.</title>
        <authorList>
            <person name="Varga T."/>
            <person name="Krizsan K."/>
            <person name="Foldi C."/>
            <person name="Dima B."/>
            <person name="Sanchez-Garcia M."/>
            <person name="Sanchez-Ramirez S."/>
            <person name="Szollosi G.J."/>
            <person name="Szarkandi J.G."/>
            <person name="Papp V."/>
            <person name="Albert L."/>
            <person name="Andreopoulos W."/>
            <person name="Angelini C."/>
            <person name="Antonin V."/>
            <person name="Barry K.W."/>
            <person name="Bougher N.L."/>
            <person name="Buchanan P."/>
            <person name="Buyck B."/>
            <person name="Bense V."/>
            <person name="Catcheside P."/>
            <person name="Chovatia M."/>
            <person name="Cooper J."/>
            <person name="Damon W."/>
            <person name="Desjardin D."/>
            <person name="Finy P."/>
            <person name="Geml J."/>
            <person name="Haridas S."/>
            <person name="Hughes K."/>
            <person name="Justo A."/>
            <person name="Karasinski D."/>
            <person name="Kautmanova I."/>
            <person name="Kiss B."/>
            <person name="Kocsube S."/>
            <person name="Kotiranta H."/>
            <person name="LaButti K.M."/>
            <person name="Lechner B.E."/>
            <person name="Liimatainen K."/>
            <person name="Lipzen A."/>
            <person name="Lukacs Z."/>
            <person name="Mihaltcheva S."/>
            <person name="Morgado L.N."/>
            <person name="Niskanen T."/>
            <person name="Noordeloos M.E."/>
            <person name="Ohm R.A."/>
            <person name="Ortiz-Santana B."/>
            <person name="Ovrebo C."/>
            <person name="Racz N."/>
            <person name="Riley R."/>
            <person name="Savchenko A."/>
            <person name="Shiryaev A."/>
            <person name="Soop K."/>
            <person name="Spirin V."/>
            <person name="Szebenyi C."/>
            <person name="Tomsovsky M."/>
            <person name="Tulloss R.E."/>
            <person name="Uehling J."/>
            <person name="Grigoriev I.V."/>
            <person name="Vagvolgyi C."/>
            <person name="Papp T."/>
            <person name="Martin F.M."/>
            <person name="Miettinen O."/>
            <person name="Hibbett D.S."/>
            <person name="Nagy L.G."/>
        </authorList>
    </citation>
    <scope>NUCLEOTIDE SEQUENCE [LARGE SCALE GENOMIC DNA]</scope>
    <source>
        <strain evidence="2 3">CBS 962.96</strain>
    </source>
</reference>
<organism evidence="2 3">
    <name type="scientific">Dendrothele bispora (strain CBS 962.96)</name>
    <dbReference type="NCBI Taxonomy" id="1314807"/>
    <lineage>
        <taxon>Eukaryota</taxon>
        <taxon>Fungi</taxon>
        <taxon>Dikarya</taxon>
        <taxon>Basidiomycota</taxon>
        <taxon>Agaricomycotina</taxon>
        <taxon>Agaricomycetes</taxon>
        <taxon>Agaricomycetidae</taxon>
        <taxon>Agaricales</taxon>
        <taxon>Agaricales incertae sedis</taxon>
        <taxon>Dendrothele</taxon>
    </lineage>
</organism>